<dbReference type="Proteomes" id="UP000295658">
    <property type="component" value="Unassembled WGS sequence"/>
</dbReference>
<keyword evidence="4" id="KW-1185">Reference proteome</keyword>
<feature type="transmembrane region" description="Helical" evidence="1">
    <location>
        <begin position="33"/>
        <end position="50"/>
    </location>
</feature>
<dbReference type="OrthoDB" id="2989824at2"/>
<evidence type="ECO:0000259" key="2">
    <source>
        <dbReference type="Pfam" id="PF18917"/>
    </source>
</evidence>
<gene>
    <name evidence="3" type="ORF">EDD69_103151</name>
</gene>
<sequence>MKKRGIFSGILLTGFGLYFLFERLSLFPMLHTWPTLLLIIGIALLGQAYIGKEYANILAGIVLVGLGSHFHLITLFPTWPNDISMFVLIIAIGLLFQYQKTKQALLPTILFFLLAAAFLFSNQLKNATNLFTTGIESLLNFWPLAFIVLGLYLLFVKKA</sequence>
<keyword evidence="1" id="KW-1133">Transmembrane helix</keyword>
<feature type="transmembrane region" description="Helical" evidence="1">
    <location>
        <begin position="105"/>
        <end position="124"/>
    </location>
</feature>
<organism evidence="3 4">
    <name type="scientific">Thermolongibacillus altinsuensis</name>
    <dbReference type="NCBI Taxonomy" id="575256"/>
    <lineage>
        <taxon>Bacteria</taxon>
        <taxon>Bacillati</taxon>
        <taxon>Bacillota</taxon>
        <taxon>Bacilli</taxon>
        <taxon>Bacillales</taxon>
        <taxon>Anoxybacillaceae</taxon>
        <taxon>Thermolongibacillus</taxon>
    </lineage>
</organism>
<keyword evidence="1" id="KW-0472">Membrane</keyword>
<feature type="transmembrane region" description="Helical" evidence="1">
    <location>
        <begin position="57"/>
        <end position="77"/>
    </location>
</feature>
<accession>A0A4R1QP45</accession>
<feature type="domain" description="LiaI-LiaF-like transmembrane region" evidence="2">
    <location>
        <begin position="6"/>
        <end position="45"/>
    </location>
</feature>
<feature type="transmembrane region" description="Helical" evidence="1">
    <location>
        <begin position="139"/>
        <end position="156"/>
    </location>
</feature>
<evidence type="ECO:0000256" key="1">
    <source>
        <dbReference type="SAM" id="Phobius"/>
    </source>
</evidence>
<feature type="transmembrane region" description="Helical" evidence="1">
    <location>
        <begin position="5"/>
        <end position="21"/>
    </location>
</feature>
<dbReference type="EMBL" id="SLUL01000003">
    <property type="protein sequence ID" value="TCL51907.1"/>
    <property type="molecule type" value="Genomic_DNA"/>
</dbReference>
<protein>
    <recommendedName>
        <fullName evidence="2">LiaI-LiaF-like transmembrane region domain-containing protein</fullName>
    </recommendedName>
</protein>
<evidence type="ECO:0000313" key="4">
    <source>
        <dbReference type="Proteomes" id="UP000295658"/>
    </source>
</evidence>
<dbReference type="RefSeq" id="WP_132947607.1">
    <property type="nucleotide sequence ID" value="NZ_SLUL01000003.1"/>
</dbReference>
<comment type="caution">
    <text evidence="3">The sequence shown here is derived from an EMBL/GenBank/DDBJ whole genome shotgun (WGS) entry which is preliminary data.</text>
</comment>
<name>A0A4R1QP45_9BACL</name>
<dbReference type="InterPro" id="IPR043726">
    <property type="entry name" value="LiaI-LiaF-like_TM1"/>
</dbReference>
<dbReference type="Pfam" id="PF18917">
    <property type="entry name" value="LiaI-LiaF-like_TM1"/>
    <property type="match status" value="1"/>
</dbReference>
<proteinExistence type="predicted"/>
<dbReference type="AlphaFoldDB" id="A0A4R1QP45"/>
<reference evidence="3 4" key="1">
    <citation type="submission" date="2019-03" db="EMBL/GenBank/DDBJ databases">
        <title>Genomic Encyclopedia of Type Strains, Phase IV (KMG-IV): sequencing the most valuable type-strain genomes for metagenomic binning, comparative biology and taxonomic classification.</title>
        <authorList>
            <person name="Goeker M."/>
        </authorList>
    </citation>
    <scope>NUCLEOTIDE SEQUENCE [LARGE SCALE GENOMIC DNA]</scope>
    <source>
        <strain evidence="3 4">DSM 24979</strain>
    </source>
</reference>
<evidence type="ECO:0000313" key="3">
    <source>
        <dbReference type="EMBL" id="TCL51907.1"/>
    </source>
</evidence>
<keyword evidence="1" id="KW-0812">Transmembrane</keyword>
<feature type="transmembrane region" description="Helical" evidence="1">
    <location>
        <begin position="83"/>
        <end position="98"/>
    </location>
</feature>